<dbReference type="CDD" id="cd00209">
    <property type="entry name" value="DHFR"/>
    <property type="match status" value="1"/>
</dbReference>
<evidence type="ECO:0000313" key="10">
    <source>
        <dbReference type="Proteomes" id="UP001144396"/>
    </source>
</evidence>
<organism evidence="9 10">
    <name type="scientific">Agromyces rhizosphaerae</name>
    <dbReference type="NCBI Taxonomy" id="88374"/>
    <lineage>
        <taxon>Bacteria</taxon>
        <taxon>Bacillati</taxon>
        <taxon>Actinomycetota</taxon>
        <taxon>Actinomycetes</taxon>
        <taxon>Micrococcales</taxon>
        <taxon>Microbacteriaceae</taxon>
        <taxon>Agromyces</taxon>
    </lineage>
</organism>
<dbReference type="Proteomes" id="UP001144396">
    <property type="component" value="Unassembled WGS sequence"/>
</dbReference>
<evidence type="ECO:0000259" key="8">
    <source>
        <dbReference type="PROSITE" id="PS51330"/>
    </source>
</evidence>
<dbReference type="AlphaFoldDB" id="A0A9W6FMX0"/>
<keyword evidence="10" id="KW-1185">Reference proteome</keyword>
<name>A0A9W6FMX0_9MICO</name>
<dbReference type="PANTHER" id="PTHR48069:SF3">
    <property type="entry name" value="DIHYDROFOLATE REDUCTASE"/>
    <property type="match status" value="1"/>
</dbReference>
<dbReference type="SUPFAM" id="SSF53597">
    <property type="entry name" value="Dihydrofolate reductase-like"/>
    <property type="match status" value="1"/>
</dbReference>
<keyword evidence="6" id="KW-0560">Oxidoreductase</keyword>
<dbReference type="EC" id="1.5.1.3" evidence="3"/>
<protein>
    <recommendedName>
        <fullName evidence="3">dihydrofolate reductase</fullName>
        <ecNumber evidence="3">1.5.1.3</ecNumber>
    </recommendedName>
</protein>
<dbReference type="PRINTS" id="PR00070">
    <property type="entry name" value="DHFR"/>
</dbReference>
<dbReference type="PANTHER" id="PTHR48069">
    <property type="entry name" value="DIHYDROFOLATE REDUCTASE"/>
    <property type="match status" value="1"/>
</dbReference>
<feature type="domain" description="DHFR" evidence="8">
    <location>
        <begin position="15"/>
        <end position="196"/>
    </location>
</feature>
<dbReference type="EMBL" id="BSDP01000001">
    <property type="protein sequence ID" value="GLI25815.1"/>
    <property type="molecule type" value="Genomic_DNA"/>
</dbReference>
<dbReference type="RefSeq" id="WP_281881788.1">
    <property type="nucleotide sequence ID" value="NZ_BSDP01000001.1"/>
</dbReference>
<dbReference type="PIRSF" id="PIRSF000194">
    <property type="entry name" value="DHFR"/>
    <property type="match status" value="1"/>
</dbReference>
<dbReference type="GO" id="GO:0046655">
    <property type="term" value="P:folic acid metabolic process"/>
    <property type="evidence" value="ECO:0007669"/>
    <property type="project" value="TreeGrafter"/>
</dbReference>
<dbReference type="GO" id="GO:0005829">
    <property type="term" value="C:cytosol"/>
    <property type="evidence" value="ECO:0007669"/>
    <property type="project" value="TreeGrafter"/>
</dbReference>
<dbReference type="PROSITE" id="PS00075">
    <property type="entry name" value="DHFR_1"/>
    <property type="match status" value="1"/>
</dbReference>
<sequence length="196" mass="20752">MTDAPEPAAPRALPPIGLIWAEARGGVIGRDGVMPWHLPEDLAHFRDLTRGAPVVMGRRTWESLPPRFRPLPGRRNIVVSRGAAAAFDGAEHAASVPAALALAAASPESAAAAPPASATAAPEPPARIWIIGGAELYRQTIDLADRLEVTRIDADIDGDTRAPAIGPDWRLAASDPASGWHEAASALRYRFDTLTR</sequence>
<evidence type="ECO:0000256" key="1">
    <source>
        <dbReference type="ARBA" id="ARBA00004903"/>
    </source>
</evidence>
<dbReference type="InterPro" id="IPR017925">
    <property type="entry name" value="DHFR_CS"/>
</dbReference>
<comment type="similarity">
    <text evidence="2 7">Belongs to the dihydrofolate reductase family.</text>
</comment>
<evidence type="ECO:0000313" key="9">
    <source>
        <dbReference type="EMBL" id="GLI25815.1"/>
    </source>
</evidence>
<dbReference type="GO" id="GO:0046452">
    <property type="term" value="P:dihydrofolate metabolic process"/>
    <property type="evidence" value="ECO:0007669"/>
    <property type="project" value="TreeGrafter"/>
</dbReference>
<dbReference type="GO" id="GO:0004146">
    <property type="term" value="F:dihydrofolate reductase activity"/>
    <property type="evidence" value="ECO:0007669"/>
    <property type="project" value="UniProtKB-EC"/>
</dbReference>
<proteinExistence type="inferred from homology"/>
<comment type="caution">
    <text evidence="9">The sequence shown here is derived from an EMBL/GenBank/DDBJ whole genome shotgun (WGS) entry which is preliminary data.</text>
</comment>
<gene>
    <name evidence="9" type="ORF">ARHIZOSPH14_00570</name>
</gene>
<keyword evidence="4" id="KW-0554">One-carbon metabolism</keyword>
<dbReference type="InterPro" id="IPR012259">
    <property type="entry name" value="DHFR"/>
</dbReference>
<reference evidence="9" key="1">
    <citation type="submission" date="2022-12" db="EMBL/GenBank/DDBJ databases">
        <title>Reference genome sequencing for broad-spectrum identification of bacterial and archaeal isolates by mass spectrometry.</title>
        <authorList>
            <person name="Sekiguchi Y."/>
            <person name="Tourlousse D.M."/>
        </authorList>
    </citation>
    <scope>NUCLEOTIDE SEQUENCE</scope>
    <source>
        <strain evidence="9">14</strain>
    </source>
</reference>
<evidence type="ECO:0000256" key="5">
    <source>
        <dbReference type="ARBA" id="ARBA00022857"/>
    </source>
</evidence>
<dbReference type="Gene3D" id="3.40.430.10">
    <property type="entry name" value="Dihydrofolate Reductase, subunit A"/>
    <property type="match status" value="1"/>
</dbReference>
<evidence type="ECO:0000256" key="3">
    <source>
        <dbReference type="ARBA" id="ARBA00012856"/>
    </source>
</evidence>
<evidence type="ECO:0000256" key="2">
    <source>
        <dbReference type="ARBA" id="ARBA00009539"/>
    </source>
</evidence>
<keyword evidence="5" id="KW-0521">NADP</keyword>
<dbReference type="PROSITE" id="PS51330">
    <property type="entry name" value="DHFR_2"/>
    <property type="match status" value="1"/>
</dbReference>
<evidence type="ECO:0000256" key="4">
    <source>
        <dbReference type="ARBA" id="ARBA00022563"/>
    </source>
</evidence>
<dbReference type="GO" id="GO:0006730">
    <property type="term" value="P:one-carbon metabolic process"/>
    <property type="evidence" value="ECO:0007669"/>
    <property type="project" value="UniProtKB-KW"/>
</dbReference>
<dbReference type="GO" id="GO:0050661">
    <property type="term" value="F:NADP binding"/>
    <property type="evidence" value="ECO:0007669"/>
    <property type="project" value="InterPro"/>
</dbReference>
<dbReference type="InterPro" id="IPR001796">
    <property type="entry name" value="DHFR_dom"/>
</dbReference>
<dbReference type="GO" id="GO:0046654">
    <property type="term" value="P:tetrahydrofolate biosynthetic process"/>
    <property type="evidence" value="ECO:0007669"/>
    <property type="project" value="InterPro"/>
</dbReference>
<evidence type="ECO:0000256" key="7">
    <source>
        <dbReference type="RuleBase" id="RU004474"/>
    </source>
</evidence>
<accession>A0A9W6FMX0</accession>
<dbReference type="Pfam" id="PF00186">
    <property type="entry name" value="DHFR_1"/>
    <property type="match status" value="1"/>
</dbReference>
<evidence type="ECO:0000256" key="6">
    <source>
        <dbReference type="ARBA" id="ARBA00023002"/>
    </source>
</evidence>
<dbReference type="InterPro" id="IPR024072">
    <property type="entry name" value="DHFR-like_dom_sf"/>
</dbReference>
<comment type="pathway">
    <text evidence="1">Cofactor biosynthesis; tetrahydrofolate biosynthesis; 5,6,7,8-tetrahydrofolate from 7,8-dihydrofolate: step 1/1.</text>
</comment>